<evidence type="ECO:0000256" key="7">
    <source>
        <dbReference type="ARBA" id="ARBA00022837"/>
    </source>
</evidence>
<feature type="domain" description="EF-hand" evidence="16">
    <location>
        <begin position="494"/>
        <end position="529"/>
    </location>
</feature>
<dbReference type="InterPro" id="IPR027359">
    <property type="entry name" value="Volt_channel_dom_sf"/>
</dbReference>
<proteinExistence type="predicted"/>
<reference evidence="17 18" key="1">
    <citation type="submission" date="2024-02" db="EMBL/GenBank/DDBJ databases">
        <authorList>
            <person name="Chen Y."/>
            <person name="Shah S."/>
            <person name="Dougan E. K."/>
            <person name="Thang M."/>
            <person name="Chan C."/>
        </authorList>
    </citation>
    <scope>NUCLEOTIDE SEQUENCE [LARGE SCALE GENOMIC DNA]</scope>
</reference>
<dbReference type="Proteomes" id="UP001642484">
    <property type="component" value="Unassembled WGS sequence"/>
</dbReference>
<evidence type="ECO:0000256" key="3">
    <source>
        <dbReference type="ARBA" id="ARBA00022553"/>
    </source>
</evidence>
<dbReference type="InterPro" id="IPR002048">
    <property type="entry name" value="EF_hand_dom"/>
</dbReference>
<dbReference type="Pfam" id="PF00520">
    <property type="entry name" value="Ion_trans"/>
    <property type="match status" value="1"/>
</dbReference>
<name>A0ABP0KEH5_9DINO</name>
<feature type="transmembrane region" description="Helical" evidence="15">
    <location>
        <begin position="194"/>
        <end position="214"/>
    </location>
</feature>
<dbReference type="PROSITE" id="PS50222">
    <property type="entry name" value="EF_HAND_2"/>
    <property type="match status" value="1"/>
</dbReference>
<dbReference type="InterPro" id="IPR050599">
    <property type="entry name" value="VDCC_alpha-1_subunit"/>
</dbReference>
<feature type="region of interest" description="Disordered" evidence="14">
    <location>
        <begin position="122"/>
        <end position="147"/>
    </location>
</feature>
<dbReference type="InterPro" id="IPR018247">
    <property type="entry name" value="EF_Hand_1_Ca_BS"/>
</dbReference>
<evidence type="ECO:0000256" key="4">
    <source>
        <dbReference type="ARBA" id="ARBA00022568"/>
    </source>
</evidence>
<keyword evidence="6 15" id="KW-0812">Transmembrane</keyword>
<keyword evidence="12" id="KW-0325">Glycoprotein</keyword>
<evidence type="ECO:0000256" key="13">
    <source>
        <dbReference type="ARBA" id="ARBA00023303"/>
    </source>
</evidence>
<sequence length="570" mass="64535">METAAACLCYRDSREKTMNVGWEGILEDMKAIQESLAQPDQLIASVKVQHSSIEANLKDLDSQLADSRLALQGLSLRLDEMIKRPWAQQVALDVAVVEDQEPAVDLREAPADVIKKIETKEAVSLEDDEKDPEEEEEGTGSQAANPGLTDNVVLNKLMEEHRNATRQVRSISWYGKRGWWPVIVHLCRRVVGNNVFECVISVVILVNAIMIGVESDLSIRGEDDQVWLQVMEILFLVVYTVEIVIRLIAHKWKAFKDPWFDFDLILVVLSFIGQIFATVLTVPSIIQQVLVLRALRLLRLIRAVRMIKQMRTIWRLVSGLLTSCNTMLSTMALLLLVLYIFAILGIEMIANDSTLKADTLTGPIIEKSFSSLWISFWTLTQFVTMDSIASIYIPLIEKKWELSIYFTLLVVIVSISLMNLVTAVLVEGALEHARQEKEEEILMSNEKVKLMIPQLKQLFEDLDKDNSGDLHQAEIEQAEREGRVVVPEHILDKASVGSMTELFLNLDVDKSGKLTCAEFIEGCMNIFLLDIPVRDMMMMKMIRLLRHGVMKIEGEIRDLKRSMVLASSAK</sequence>
<keyword evidence="11 15" id="KW-0472">Membrane</keyword>
<dbReference type="Gene3D" id="1.10.238.10">
    <property type="entry name" value="EF-hand"/>
    <property type="match status" value="1"/>
</dbReference>
<comment type="subcellular location">
    <subcellularLocation>
        <location evidence="1">Membrane</location>
        <topology evidence="1">Multi-pass membrane protein</topology>
    </subcellularLocation>
</comment>
<evidence type="ECO:0000256" key="6">
    <source>
        <dbReference type="ARBA" id="ARBA00022692"/>
    </source>
</evidence>
<evidence type="ECO:0000259" key="16">
    <source>
        <dbReference type="PROSITE" id="PS50222"/>
    </source>
</evidence>
<feature type="transmembrane region" description="Helical" evidence="15">
    <location>
        <begin position="372"/>
        <end position="395"/>
    </location>
</feature>
<feature type="transmembrane region" description="Helical" evidence="15">
    <location>
        <begin position="264"/>
        <end position="292"/>
    </location>
</feature>
<evidence type="ECO:0000256" key="15">
    <source>
        <dbReference type="SAM" id="Phobius"/>
    </source>
</evidence>
<keyword evidence="4" id="KW-0109">Calcium transport</keyword>
<dbReference type="SUPFAM" id="SSF47473">
    <property type="entry name" value="EF-hand"/>
    <property type="match status" value="1"/>
</dbReference>
<dbReference type="InterPro" id="IPR011992">
    <property type="entry name" value="EF-hand-dom_pair"/>
</dbReference>
<organism evidence="17 18">
    <name type="scientific">Durusdinium trenchii</name>
    <dbReference type="NCBI Taxonomy" id="1381693"/>
    <lineage>
        <taxon>Eukaryota</taxon>
        <taxon>Sar</taxon>
        <taxon>Alveolata</taxon>
        <taxon>Dinophyceae</taxon>
        <taxon>Suessiales</taxon>
        <taxon>Symbiodiniaceae</taxon>
        <taxon>Durusdinium</taxon>
    </lineage>
</organism>
<keyword evidence="10" id="KW-0406">Ion transport</keyword>
<keyword evidence="2" id="KW-0813">Transport</keyword>
<keyword evidence="8" id="KW-0851">Voltage-gated channel</keyword>
<dbReference type="PANTHER" id="PTHR45628">
    <property type="entry name" value="VOLTAGE-DEPENDENT CALCIUM CHANNEL TYPE A SUBUNIT ALPHA-1"/>
    <property type="match status" value="1"/>
</dbReference>
<evidence type="ECO:0000256" key="2">
    <source>
        <dbReference type="ARBA" id="ARBA00022448"/>
    </source>
</evidence>
<keyword evidence="7" id="KW-0106">Calcium</keyword>
<comment type="caution">
    <text evidence="17">The sequence shown here is derived from an EMBL/GenBank/DDBJ whole genome shotgun (WGS) entry which is preliminary data.</text>
</comment>
<feature type="transmembrane region" description="Helical" evidence="15">
    <location>
        <begin position="226"/>
        <end position="249"/>
    </location>
</feature>
<feature type="compositionally biased region" description="Acidic residues" evidence="14">
    <location>
        <begin position="124"/>
        <end position="138"/>
    </location>
</feature>
<dbReference type="InterPro" id="IPR005821">
    <property type="entry name" value="Ion_trans_dom"/>
</dbReference>
<evidence type="ECO:0000313" key="17">
    <source>
        <dbReference type="EMBL" id="CAK9025201.1"/>
    </source>
</evidence>
<evidence type="ECO:0000256" key="14">
    <source>
        <dbReference type="SAM" id="MobiDB-lite"/>
    </source>
</evidence>
<evidence type="ECO:0000256" key="10">
    <source>
        <dbReference type="ARBA" id="ARBA00023065"/>
    </source>
</evidence>
<dbReference type="EMBL" id="CAXAMN010008446">
    <property type="protein sequence ID" value="CAK9025201.1"/>
    <property type="molecule type" value="Genomic_DNA"/>
</dbReference>
<dbReference type="PROSITE" id="PS00018">
    <property type="entry name" value="EF_HAND_1"/>
    <property type="match status" value="1"/>
</dbReference>
<dbReference type="PANTHER" id="PTHR45628:SF7">
    <property type="entry name" value="VOLTAGE-DEPENDENT CALCIUM CHANNEL TYPE A SUBUNIT ALPHA-1"/>
    <property type="match status" value="1"/>
</dbReference>
<evidence type="ECO:0000256" key="5">
    <source>
        <dbReference type="ARBA" id="ARBA00022673"/>
    </source>
</evidence>
<protein>
    <recommendedName>
        <fullName evidence="16">EF-hand domain-containing protein</fullName>
    </recommendedName>
</protein>
<dbReference type="Gene3D" id="1.20.120.350">
    <property type="entry name" value="Voltage-gated potassium channels. Chain C"/>
    <property type="match status" value="1"/>
</dbReference>
<gene>
    <name evidence="17" type="ORF">CCMP2556_LOCUS15910</name>
</gene>
<evidence type="ECO:0000256" key="9">
    <source>
        <dbReference type="ARBA" id="ARBA00022989"/>
    </source>
</evidence>
<accession>A0ABP0KEH5</accession>
<keyword evidence="13" id="KW-0407">Ion channel</keyword>
<evidence type="ECO:0000256" key="12">
    <source>
        <dbReference type="ARBA" id="ARBA00023180"/>
    </source>
</evidence>
<dbReference type="SUPFAM" id="SSF81324">
    <property type="entry name" value="Voltage-gated potassium channels"/>
    <property type="match status" value="1"/>
</dbReference>
<keyword evidence="3" id="KW-0597">Phosphoprotein</keyword>
<evidence type="ECO:0000256" key="11">
    <source>
        <dbReference type="ARBA" id="ARBA00023136"/>
    </source>
</evidence>
<evidence type="ECO:0000313" key="18">
    <source>
        <dbReference type="Proteomes" id="UP001642484"/>
    </source>
</evidence>
<keyword evidence="9 15" id="KW-1133">Transmembrane helix</keyword>
<feature type="transmembrane region" description="Helical" evidence="15">
    <location>
        <begin position="313"/>
        <end position="346"/>
    </location>
</feature>
<keyword evidence="5" id="KW-0107">Calcium channel</keyword>
<dbReference type="Gene3D" id="1.10.287.70">
    <property type="match status" value="1"/>
</dbReference>
<feature type="transmembrane region" description="Helical" evidence="15">
    <location>
        <begin position="402"/>
        <end position="426"/>
    </location>
</feature>
<keyword evidence="18" id="KW-1185">Reference proteome</keyword>
<evidence type="ECO:0000256" key="8">
    <source>
        <dbReference type="ARBA" id="ARBA00022882"/>
    </source>
</evidence>
<evidence type="ECO:0000256" key="1">
    <source>
        <dbReference type="ARBA" id="ARBA00004141"/>
    </source>
</evidence>